<evidence type="ECO:0000256" key="5">
    <source>
        <dbReference type="ARBA" id="ARBA00022576"/>
    </source>
</evidence>
<dbReference type="InterPro" id="IPR005861">
    <property type="entry name" value="HisP_aminotrans"/>
</dbReference>
<dbReference type="GO" id="GO:0000105">
    <property type="term" value="P:L-histidine biosynthetic process"/>
    <property type="evidence" value="ECO:0007669"/>
    <property type="project" value="UniProtKB-UniRule"/>
</dbReference>
<evidence type="ECO:0000256" key="9">
    <source>
        <dbReference type="ARBA" id="ARBA00023102"/>
    </source>
</evidence>
<protein>
    <recommendedName>
        <fullName evidence="11">Histidinol-phosphate aminotransferase</fullName>
        <ecNumber evidence="11">2.6.1.9</ecNumber>
    </recommendedName>
    <alternativeName>
        <fullName evidence="11">Imidazole acetol-phosphate transaminase</fullName>
    </alternativeName>
</protein>
<dbReference type="InterPro" id="IPR004839">
    <property type="entry name" value="Aminotransferase_I/II_large"/>
</dbReference>
<comment type="cofactor">
    <cofactor evidence="1 11">
        <name>pyridoxal 5'-phosphate</name>
        <dbReference type="ChEBI" id="CHEBI:597326"/>
    </cofactor>
</comment>
<evidence type="ECO:0000256" key="6">
    <source>
        <dbReference type="ARBA" id="ARBA00022605"/>
    </source>
</evidence>
<evidence type="ECO:0000256" key="1">
    <source>
        <dbReference type="ARBA" id="ARBA00001933"/>
    </source>
</evidence>
<dbReference type="HAMAP" id="MF_01023">
    <property type="entry name" value="HisC_aminotrans_2"/>
    <property type="match status" value="1"/>
</dbReference>
<dbReference type="SUPFAM" id="SSF53383">
    <property type="entry name" value="PLP-dependent transferases"/>
    <property type="match status" value="1"/>
</dbReference>
<dbReference type="EC" id="2.6.1.9" evidence="11"/>
<accession>A0A2I2MH87</accession>
<dbReference type="PANTHER" id="PTHR42885">
    <property type="entry name" value="HISTIDINOL-PHOSPHATE AMINOTRANSFERASE-RELATED"/>
    <property type="match status" value="1"/>
</dbReference>
<keyword evidence="7 11" id="KW-0808">Transferase</keyword>
<keyword evidence="6 11" id="KW-0028">Amino-acid biosynthesis</keyword>
<dbReference type="InterPro" id="IPR015421">
    <property type="entry name" value="PyrdxlP-dep_Trfase_major"/>
</dbReference>
<dbReference type="UniPathway" id="UPA00031">
    <property type="reaction ID" value="UER00012"/>
</dbReference>
<name>A0A2I2MH87_9BACT</name>
<reference evidence="13" key="1">
    <citation type="submission" date="2017-12" db="EMBL/GenBank/DDBJ databases">
        <authorList>
            <consortium name="SysMetEx"/>
        </authorList>
    </citation>
    <scope>NUCLEOTIDE SEQUENCE</scope>
    <source>
        <strain evidence="13">Pb_238</strain>
    </source>
</reference>
<dbReference type="InterPro" id="IPR015424">
    <property type="entry name" value="PyrdxlP-dep_Trfase"/>
</dbReference>
<organism evidence="13">
    <name type="scientific">Leptospirillum ferriphilum</name>
    <dbReference type="NCBI Taxonomy" id="178606"/>
    <lineage>
        <taxon>Bacteria</taxon>
        <taxon>Pseudomonadati</taxon>
        <taxon>Nitrospirota</taxon>
        <taxon>Nitrospiria</taxon>
        <taxon>Nitrospirales</taxon>
        <taxon>Nitrospiraceae</taxon>
        <taxon>Leptospirillum</taxon>
    </lineage>
</organism>
<keyword evidence="9 11" id="KW-0368">Histidine biosynthesis</keyword>
<feature type="modified residue" description="N6-(pyridoxal phosphate)lysine" evidence="11">
    <location>
        <position position="211"/>
    </location>
</feature>
<dbReference type="PANTHER" id="PTHR42885:SF2">
    <property type="entry name" value="HISTIDINOL-PHOSPHATE AMINOTRANSFERASE"/>
    <property type="match status" value="1"/>
</dbReference>
<evidence type="ECO:0000256" key="3">
    <source>
        <dbReference type="ARBA" id="ARBA00007970"/>
    </source>
</evidence>
<keyword evidence="5 11" id="KW-0032">Aminotransferase</keyword>
<dbReference type="Pfam" id="PF00155">
    <property type="entry name" value="Aminotran_1_2"/>
    <property type="match status" value="1"/>
</dbReference>
<dbReference type="InterPro" id="IPR001917">
    <property type="entry name" value="Aminotrans_II_pyridoxalP_BS"/>
</dbReference>
<dbReference type="Gene3D" id="3.40.640.10">
    <property type="entry name" value="Type I PLP-dependent aspartate aminotransferase-like (Major domain)"/>
    <property type="match status" value="1"/>
</dbReference>
<dbReference type="RefSeq" id="WP_099590659.1">
    <property type="nucleotide sequence ID" value="NZ_OBMB01000001.1"/>
</dbReference>
<comment type="pathway">
    <text evidence="2 11">Amino-acid biosynthesis; L-histidine biosynthesis; L-histidine from 5-phospho-alpha-D-ribose 1-diphosphate: step 7/9.</text>
</comment>
<comment type="subunit">
    <text evidence="4 11">Homodimer.</text>
</comment>
<dbReference type="NCBIfam" id="TIGR01141">
    <property type="entry name" value="hisC"/>
    <property type="match status" value="1"/>
</dbReference>
<keyword evidence="8 11" id="KW-0663">Pyridoxal phosphate</keyword>
<dbReference type="EMBL" id="LT966316">
    <property type="protein sequence ID" value="SOU92596.1"/>
    <property type="molecule type" value="Genomic_DNA"/>
</dbReference>
<evidence type="ECO:0000313" key="13">
    <source>
        <dbReference type="EMBL" id="SOU92596.1"/>
    </source>
</evidence>
<evidence type="ECO:0000256" key="4">
    <source>
        <dbReference type="ARBA" id="ARBA00011738"/>
    </source>
</evidence>
<dbReference type="CDD" id="cd00609">
    <property type="entry name" value="AAT_like"/>
    <property type="match status" value="1"/>
</dbReference>
<feature type="domain" description="Aminotransferase class I/classII large" evidence="12">
    <location>
        <begin position="28"/>
        <end position="348"/>
    </location>
</feature>
<evidence type="ECO:0000256" key="2">
    <source>
        <dbReference type="ARBA" id="ARBA00005011"/>
    </source>
</evidence>
<comment type="similarity">
    <text evidence="3 11">Belongs to the class-II pyridoxal-phosphate-dependent aminotransferase family. Histidinol-phosphate aminotransferase subfamily.</text>
</comment>
<evidence type="ECO:0000259" key="12">
    <source>
        <dbReference type="Pfam" id="PF00155"/>
    </source>
</evidence>
<comment type="catalytic activity">
    <reaction evidence="10 11">
        <text>L-histidinol phosphate + 2-oxoglutarate = 3-(imidazol-4-yl)-2-oxopropyl phosphate + L-glutamate</text>
        <dbReference type="Rhea" id="RHEA:23744"/>
        <dbReference type="ChEBI" id="CHEBI:16810"/>
        <dbReference type="ChEBI" id="CHEBI:29985"/>
        <dbReference type="ChEBI" id="CHEBI:57766"/>
        <dbReference type="ChEBI" id="CHEBI:57980"/>
        <dbReference type="EC" id="2.6.1.9"/>
    </reaction>
</comment>
<dbReference type="GO" id="GO:0004400">
    <property type="term" value="F:histidinol-phosphate transaminase activity"/>
    <property type="evidence" value="ECO:0007669"/>
    <property type="project" value="UniProtKB-UniRule"/>
</dbReference>
<evidence type="ECO:0000256" key="10">
    <source>
        <dbReference type="ARBA" id="ARBA00047481"/>
    </source>
</evidence>
<gene>
    <name evidence="13" type="primary">hisC_1</name>
    <name evidence="11" type="synonym">hisC</name>
    <name evidence="13" type="ORF">LFTS_01223</name>
</gene>
<dbReference type="AlphaFoldDB" id="A0A2I2MH87"/>
<evidence type="ECO:0000256" key="11">
    <source>
        <dbReference type="HAMAP-Rule" id="MF_01023"/>
    </source>
</evidence>
<proteinExistence type="inferred from homology"/>
<dbReference type="InterPro" id="IPR015422">
    <property type="entry name" value="PyrdxlP-dep_Trfase_small"/>
</dbReference>
<dbReference type="Gene3D" id="3.90.1150.10">
    <property type="entry name" value="Aspartate Aminotransferase, domain 1"/>
    <property type="match status" value="1"/>
</dbReference>
<dbReference type="PROSITE" id="PS00599">
    <property type="entry name" value="AA_TRANSFER_CLASS_2"/>
    <property type="match status" value="1"/>
</dbReference>
<sequence>MNTCHWSETVHRLVPYLPGEQPGPGRFVKLNTNENPYPPSPKVLEALARELSGTLRLYPDPDATLFRKSVAEYYGVPASRVFAGNGSDEVLAHTFCALLKHDRPLLFPDVTYSFYPAYCALYDIDFKTVPLTGDFRIRVEDYRDGGGGVIFPNPNAPTGGLLSVDEIDWLAARIPDIPLVVDEAYIDFGGQSAIALVDRHPNILVIQTLSKSRALAGLRVGFAVGSPDLVTALERVRNSFNSYPLDRLANIGGAAAMSDRAYFEETRSRIMQSRGALADGLSALGFEVLPSAANFLFARHSGRPAKEIQDALRSRGIIVRHFDKPRISEFLRITVGTEEECGILLDALGQILPAPIGKEGATIEEERRSGPASP</sequence>
<dbReference type="GO" id="GO:0030170">
    <property type="term" value="F:pyridoxal phosphate binding"/>
    <property type="evidence" value="ECO:0007669"/>
    <property type="project" value="InterPro"/>
</dbReference>
<evidence type="ECO:0000256" key="7">
    <source>
        <dbReference type="ARBA" id="ARBA00022679"/>
    </source>
</evidence>
<dbReference type="OrthoDB" id="9813612at2"/>
<evidence type="ECO:0000256" key="8">
    <source>
        <dbReference type="ARBA" id="ARBA00022898"/>
    </source>
</evidence>